<dbReference type="Pfam" id="PF13191">
    <property type="entry name" value="AAA_16"/>
    <property type="match status" value="1"/>
</dbReference>
<keyword evidence="2" id="KW-0067">ATP-binding</keyword>
<protein>
    <submittedName>
        <fullName evidence="5">LuxR family transcriptional regulator</fullName>
    </submittedName>
</protein>
<accession>A0ABP7LRU6</accession>
<dbReference type="PANTHER" id="PTHR16305:SF35">
    <property type="entry name" value="TRANSCRIPTIONAL ACTIVATOR DOMAIN"/>
    <property type="match status" value="1"/>
</dbReference>
<evidence type="ECO:0000256" key="3">
    <source>
        <dbReference type="SAM" id="MobiDB-lite"/>
    </source>
</evidence>
<feature type="region of interest" description="Disordered" evidence="3">
    <location>
        <begin position="936"/>
        <end position="963"/>
    </location>
</feature>
<sequence length="963" mass="105344">MAAASAFYDIVDLASHTAVSSAFVGRGGELTVLDGALRRTSAGEPSAVLVGGEAGVGKTRLLQEFLAMAEEAGAVTALGNCLEVGAEDLPFTPLVTALRRLHRDLGTDLERAAEGSEGQLASLLPDLGGPGHTPDDEYGRAQLFQHTVNLFEKLAGDRALVLAIEDLHWSDRSTRELLAYLIRTLHRSRVTVVATYRTDDLHRGHPLRPYLAELERLQGVQRMELERLARPEVERLLAGLLDTSEPDHRLVGWIYERSEGNPFLVEELAYSYHDKEAVGLDNSLHDILLVRVEALPEPAQQVIKVAAGGGSSVEHVLLSAVLDLPEDDLFDALCAAVSAHVLVPEAESESYGFRHALMRAAVLDDLLPGEHSRINRRYAMTLESHPGLVPAHQWAGRLASYWYLAHDPARVLPAALKASREARRGNAFAEQVRMLERALELWEQVPDEVLRELRRYDWPDDAYPTAVEGDDRTADAGRLHFVDVLADATVAASRSGEPERSVRFARMASRVIDETAEPERAAWFWLQRARAAHSQGDTGEEESERARRLLEGRPPTAVQADVLSQISLGGALTHPSREHIAIGERAVRIAREVGASAVELHAQVTLGMLCVFLGEIEAGLALQREVLARATEIASPYLQARLHVNLSAHYEQLGRSSEAVEIAREGLATAHRNRLNRLSRARILGNLVEPLLAQGRLQEAEAALTSSLEDTGGMQRGDDLNRLHAELALLRGDLAGAIDGLARIPSSQQQQPQRMLSRADLAVRIAARSGRFADARNELLTAIEDEIPAGMDHYAWPLLVHGAVAEADSRGLPDADVDRGQVLERIRREAQRLSRAVPLYEGWAYMLDGELARAEGRNTPEVWVRAVEALRPTGRPYPLAEALFGAAVAYAATGAREEAGWLLREAEEQARKRGDTELLREVTALAERARLPLDPSLFAEAPAAPTEAPDPSATLDRPDRSGT</sequence>
<proteinExistence type="predicted"/>
<dbReference type="Proteomes" id="UP001501563">
    <property type="component" value="Unassembled WGS sequence"/>
</dbReference>
<dbReference type="SUPFAM" id="SSF52540">
    <property type="entry name" value="P-loop containing nucleoside triphosphate hydrolases"/>
    <property type="match status" value="1"/>
</dbReference>
<feature type="domain" description="Orc1-like AAA ATPase" evidence="4">
    <location>
        <begin position="23"/>
        <end position="193"/>
    </location>
</feature>
<dbReference type="Gene3D" id="1.25.40.10">
    <property type="entry name" value="Tetratricopeptide repeat domain"/>
    <property type="match status" value="1"/>
</dbReference>
<evidence type="ECO:0000259" key="4">
    <source>
        <dbReference type="Pfam" id="PF13191"/>
    </source>
</evidence>
<dbReference type="InterPro" id="IPR041664">
    <property type="entry name" value="AAA_16"/>
</dbReference>
<comment type="caution">
    <text evidence="5">The sequence shown here is derived from an EMBL/GenBank/DDBJ whole genome shotgun (WGS) entry which is preliminary data.</text>
</comment>
<dbReference type="RefSeq" id="WP_345554474.1">
    <property type="nucleotide sequence ID" value="NZ_BAAAZA010000064.1"/>
</dbReference>
<name>A0ABP7LRU6_9ACTN</name>
<organism evidence="5 6">
    <name type="scientific">Streptomyces lannensis</name>
    <dbReference type="NCBI Taxonomy" id="766498"/>
    <lineage>
        <taxon>Bacteria</taxon>
        <taxon>Bacillati</taxon>
        <taxon>Actinomycetota</taxon>
        <taxon>Actinomycetes</taxon>
        <taxon>Kitasatosporales</taxon>
        <taxon>Streptomycetaceae</taxon>
        <taxon>Streptomyces</taxon>
    </lineage>
</organism>
<keyword evidence="6" id="KW-1185">Reference proteome</keyword>
<dbReference type="PANTHER" id="PTHR16305">
    <property type="entry name" value="TESTICULAR SOLUBLE ADENYLYL CYCLASE"/>
    <property type="match status" value="1"/>
</dbReference>
<feature type="compositionally biased region" description="Low complexity" evidence="3">
    <location>
        <begin position="939"/>
        <end position="954"/>
    </location>
</feature>
<dbReference type="SUPFAM" id="SSF48452">
    <property type="entry name" value="TPR-like"/>
    <property type="match status" value="1"/>
</dbReference>
<dbReference type="InterPro" id="IPR027417">
    <property type="entry name" value="P-loop_NTPase"/>
</dbReference>
<evidence type="ECO:0000256" key="1">
    <source>
        <dbReference type="ARBA" id="ARBA00022741"/>
    </source>
</evidence>
<evidence type="ECO:0000313" key="6">
    <source>
        <dbReference type="Proteomes" id="UP001501563"/>
    </source>
</evidence>
<dbReference type="EMBL" id="BAAAZA010000064">
    <property type="protein sequence ID" value="GAA3906388.1"/>
    <property type="molecule type" value="Genomic_DNA"/>
</dbReference>
<gene>
    <name evidence="5" type="ORF">GCM10022207_89750</name>
</gene>
<keyword evidence="1" id="KW-0547">Nucleotide-binding</keyword>
<dbReference type="InterPro" id="IPR011990">
    <property type="entry name" value="TPR-like_helical_dom_sf"/>
</dbReference>
<evidence type="ECO:0000256" key="2">
    <source>
        <dbReference type="ARBA" id="ARBA00022840"/>
    </source>
</evidence>
<reference evidence="6" key="1">
    <citation type="journal article" date="2019" name="Int. J. Syst. Evol. Microbiol.">
        <title>The Global Catalogue of Microorganisms (GCM) 10K type strain sequencing project: providing services to taxonomists for standard genome sequencing and annotation.</title>
        <authorList>
            <consortium name="The Broad Institute Genomics Platform"/>
            <consortium name="The Broad Institute Genome Sequencing Center for Infectious Disease"/>
            <person name="Wu L."/>
            <person name="Ma J."/>
        </authorList>
    </citation>
    <scope>NUCLEOTIDE SEQUENCE [LARGE SCALE GENOMIC DNA]</scope>
    <source>
        <strain evidence="6">JCM 16578</strain>
    </source>
</reference>
<evidence type="ECO:0000313" key="5">
    <source>
        <dbReference type="EMBL" id="GAA3906388.1"/>
    </source>
</evidence>